<keyword evidence="2" id="KW-1185">Reference proteome</keyword>
<evidence type="ECO:0000313" key="2">
    <source>
        <dbReference type="Proteomes" id="UP000076096"/>
    </source>
</evidence>
<dbReference type="Proteomes" id="UP000076096">
    <property type="component" value="Chromosome"/>
</dbReference>
<organism evidence="1 2">
    <name type="scientific">Streptomyces qaidamensis</name>
    <dbReference type="NCBI Taxonomy" id="1783515"/>
    <lineage>
        <taxon>Bacteria</taxon>
        <taxon>Bacillati</taxon>
        <taxon>Actinomycetota</taxon>
        <taxon>Actinomycetes</taxon>
        <taxon>Kitasatosporales</taxon>
        <taxon>Streptomycetaceae</taxon>
        <taxon>Streptomyces</taxon>
        <taxon>Streptomyces aurantiacus group</taxon>
    </lineage>
</organism>
<accession>A0A143BS67</accession>
<dbReference type="AlphaFoldDB" id="A0A143BS67"/>
<dbReference type="KEGG" id="stsi:A4E84_00060"/>
<gene>
    <name evidence="1" type="ORF">A4E84_00060</name>
</gene>
<name>A0A143BS67_9ACTN</name>
<evidence type="ECO:0000313" key="1">
    <source>
        <dbReference type="EMBL" id="AMW08088.1"/>
    </source>
</evidence>
<dbReference type="EMBL" id="CP015098">
    <property type="protein sequence ID" value="AMW08088.1"/>
    <property type="molecule type" value="Genomic_DNA"/>
</dbReference>
<protein>
    <submittedName>
        <fullName evidence="1">Uncharacterized protein</fullName>
    </submittedName>
</protein>
<proteinExistence type="predicted"/>
<sequence length="153" mass="16418">MPIPGDFCDIPGLIHFKGKQEATASSHTWGTVHIDRWDVVYGDIDGDRRDEAAVHIGCDTGGGTAAGQIAYGAVVFRNVQGRLIALGTIKPQKEPSGVHCTLLAKIVMTAGKVTAHEKWYRPTDSNCCPTGTATTVWEVRNDQLVPGVPHILS</sequence>
<reference evidence="2" key="1">
    <citation type="submission" date="2016-04" db="EMBL/GenBank/DDBJ databases">
        <authorList>
            <person name="Zhang B."/>
        </authorList>
    </citation>
    <scope>NUCLEOTIDE SEQUENCE [LARGE SCALE GENOMIC DNA]</scope>
    <source>
        <strain evidence="2">S10</strain>
    </source>
</reference>